<name>A0A2N5X123_9GAMM</name>
<dbReference type="AlphaFoldDB" id="A0A2N5X123"/>
<gene>
    <name evidence="18" type="ORF">C0039_13375</name>
</gene>
<dbReference type="SUPFAM" id="SSF46946">
    <property type="entry name" value="S13-like H2TH domain"/>
    <property type="match status" value="1"/>
</dbReference>
<proteinExistence type="inferred from homology"/>
<dbReference type="Gene3D" id="1.10.8.50">
    <property type="match status" value="1"/>
</dbReference>
<dbReference type="NCBIfam" id="NF007763">
    <property type="entry name" value="PRK10445.1"/>
    <property type="match status" value="1"/>
</dbReference>
<evidence type="ECO:0000259" key="16">
    <source>
        <dbReference type="PROSITE" id="PS51066"/>
    </source>
</evidence>
<evidence type="ECO:0000256" key="12">
    <source>
        <dbReference type="ARBA" id="ARBA00023268"/>
    </source>
</evidence>
<dbReference type="InterPro" id="IPR000214">
    <property type="entry name" value="Znf_DNA_glyclase/AP_lyase"/>
</dbReference>
<evidence type="ECO:0000256" key="9">
    <source>
        <dbReference type="ARBA" id="ARBA00023125"/>
    </source>
</evidence>
<dbReference type="PANTHER" id="PTHR42697">
    <property type="entry name" value="ENDONUCLEASE 8"/>
    <property type="match status" value="1"/>
</dbReference>
<dbReference type="InterPro" id="IPR010663">
    <property type="entry name" value="Znf_FPG/IleRS"/>
</dbReference>
<evidence type="ECO:0000259" key="17">
    <source>
        <dbReference type="PROSITE" id="PS51068"/>
    </source>
</evidence>
<evidence type="ECO:0000256" key="1">
    <source>
        <dbReference type="ARBA" id="ARBA00001947"/>
    </source>
</evidence>
<dbReference type="GO" id="GO:0006284">
    <property type="term" value="P:base-excision repair"/>
    <property type="evidence" value="ECO:0007669"/>
    <property type="project" value="InterPro"/>
</dbReference>
<protein>
    <recommendedName>
        <fullName evidence="3">DNA-(apurinic or apyrimidinic site) lyase</fullName>
        <ecNumber evidence="3">4.2.99.18</ecNumber>
    </recommendedName>
</protein>
<dbReference type="PROSITE" id="PS51066">
    <property type="entry name" value="ZF_FPG_2"/>
    <property type="match status" value="1"/>
</dbReference>
<dbReference type="GO" id="GO:0003684">
    <property type="term" value="F:damaged DNA binding"/>
    <property type="evidence" value="ECO:0007669"/>
    <property type="project" value="InterPro"/>
</dbReference>
<keyword evidence="7" id="KW-0378">Hydrolase</keyword>
<keyword evidence="18" id="KW-0540">Nuclease</keyword>
<dbReference type="PROSITE" id="PS01242">
    <property type="entry name" value="ZF_FPG_1"/>
    <property type="match status" value="1"/>
</dbReference>
<keyword evidence="5" id="KW-0227">DNA damage</keyword>
<comment type="similarity">
    <text evidence="2">Belongs to the FPG family.</text>
</comment>
<dbReference type="PROSITE" id="PS51068">
    <property type="entry name" value="FPG_CAT"/>
    <property type="match status" value="1"/>
</dbReference>
<dbReference type="OrthoDB" id="5657047at2"/>
<dbReference type="InterPro" id="IPR035937">
    <property type="entry name" value="FPG_N"/>
</dbReference>
<dbReference type="Pfam" id="PF06827">
    <property type="entry name" value="zf-FPG_IleRS"/>
    <property type="match status" value="1"/>
</dbReference>
<dbReference type="GO" id="GO:0000703">
    <property type="term" value="F:oxidized pyrimidine nucleobase lesion DNA N-glycosylase activity"/>
    <property type="evidence" value="ECO:0007669"/>
    <property type="project" value="TreeGrafter"/>
</dbReference>
<dbReference type="Pfam" id="PF06831">
    <property type="entry name" value="H2TH"/>
    <property type="match status" value="1"/>
</dbReference>
<evidence type="ECO:0000256" key="4">
    <source>
        <dbReference type="ARBA" id="ARBA00022723"/>
    </source>
</evidence>
<dbReference type="EC" id="4.2.99.18" evidence="3"/>
<evidence type="ECO:0000256" key="2">
    <source>
        <dbReference type="ARBA" id="ARBA00009409"/>
    </source>
</evidence>
<keyword evidence="18" id="KW-0255">Endonuclease</keyword>
<dbReference type="SMART" id="SM00898">
    <property type="entry name" value="Fapy_DNA_glyco"/>
    <property type="match status" value="1"/>
</dbReference>
<dbReference type="EMBL" id="PKUS01000018">
    <property type="protein sequence ID" value="PLW68178.1"/>
    <property type="molecule type" value="Genomic_DNA"/>
</dbReference>
<dbReference type="Gene3D" id="3.20.190.10">
    <property type="entry name" value="MutM-like, N-terminal"/>
    <property type="match status" value="1"/>
</dbReference>
<evidence type="ECO:0000256" key="13">
    <source>
        <dbReference type="ARBA" id="ARBA00023295"/>
    </source>
</evidence>
<sequence length="273" mass="31204">MPEGPEIRRAADQIAEVLVDEDITQVRFGLPRLRRYAKLLRGHRVVDVETRGKAMLTHFDHGYSMYSHNQLYGLWRVVDGHKLPKTTRSMRVLLQTASHSAILYSASDISVMPTGELSQHPFLAKIGPDIMNTALIWREVMERLQSPRFSRRELAALYLDQAFLAGNGNYLRSEILHDARIDPRCKPAQLTRGELGRLARSTLTISRRSYDTGGITLNPRLAKRLARTSLKREQRRFYAYGRTDQPCYHCGGIIRRSEANSRGLYYCSVCQNA</sequence>
<comment type="catalytic activity">
    <reaction evidence="14">
        <text>2'-deoxyribonucleotide-(2'-deoxyribose 5'-phosphate)-2'-deoxyribonucleotide-DNA = a 3'-end 2'-deoxyribonucleotide-(2,3-dehydro-2,3-deoxyribose 5'-phosphate)-DNA + a 5'-end 5'-phospho-2'-deoxyribonucleoside-DNA + H(+)</text>
        <dbReference type="Rhea" id="RHEA:66592"/>
        <dbReference type="Rhea" id="RHEA-COMP:13180"/>
        <dbReference type="Rhea" id="RHEA-COMP:16897"/>
        <dbReference type="Rhea" id="RHEA-COMP:17067"/>
        <dbReference type="ChEBI" id="CHEBI:15378"/>
        <dbReference type="ChEBI" id="CHEBI:136412"/>
        <dbReference type="ChEBI" id="CHEBI:157695"/>
        <dbReference type="ChEBI" id="CHEBI:167181"/>
        <dbReference type="EC" id="4.2.99.18"/>
    </reaction>
</comment>
<dbReference type="PANTHER" id="PTHR42697:SF1">
    <property type="entry name" value="ENDONUCLEASE 8"/>
    <property type="match status" value="1"/>
</dbReference>
<evidence type="ECO:0000256" key="11">
    <source>
        <dbReference type="ARBA" id="ARBA00023239"/>
    </source>
</evidence>
<evidence type="ECO:0000256" key="3">
    <source>
        <dbReference type="ARBA" id="ARBA00012720"/>
    </source>
</evidence>
<comment type="cofactor">
    <cofactor evidence="1">
        <name>Zn(2+)</name>
        <dbReference type="ChEBI" id="CHEBI:29105"/>
    </cofactor>
</comment>
<dbReference type="GO" id="GO:0008270">
    <property type="term" value="F:zinc ion binding"/>
    <property type="evidence" value="ECO:0007669"/>
    <property type="project" value="UniProtKB-KW"/>
</dbReference>
<dbReference type="InterPro" id="IPR015886">
    <property type="entry name" value="H2TH_FPG"/>
</dbReference>
<evidence type="ECO:0000256" key="6">
    <source>
        <dbReference type="ARBA" id="ARBA00022771"/>
    </source>
</evidence>
<evidence type="ECO:0000256" key="7">
    <source>
        <dbReference type="ARBA" id="ARBA00022801"/>
    </source>
</evidence>
<keyword evidence="11" id="KW-0456">Lyase</keyword>
<keyword evidence="9" id="KW-0238">DNA-binding</keyword>
<organism evidence="18 19">
    <name type="scientific">Pseudohalioglobus lutimaris</name>
    <dbReference type="NCBI Taxonomy" id="1737061"/>
    <lineage>
        <taxon>Bacteria</taxon>
        <taxon>Pseudomonadati</taxon>
        <taxon>Pseudomonadota</taxon>
        <taxon>Gammaproteobacteria</taxon>
        <taxon>Cellvibrionales</taxon>
        <taxon>Halieaceae</taxon>
        <taxon>Pseudohalioglobus</taxon>
    </lineage>
</organism>
<dbReference type="InterPro" id="IPR012319">
    <property type="entry name" value="FPG_cat"/>
</dbReference>
<evidence type="ECO:0000256" key="15">
    <source>
        <dbReference type="PROSITE-ProRule" id="PRU00391"/>
    </source>
</evidence>
<keyword evidence="6 15" id="KW-0863">Zinc-finger</keyword>
<dbReference type="GO" id="GO:0140078">
    <property type="term" value="F:class I DNA-(apurinic or apyrimidinic site) endonuclease activity"/>
    <property type="evidence" value="ECO:0007669"/>
    <property type="project" value="UniProtKB-EC"/>
</dbReference>
<keyword evidence="10" id="KW-0234">DNA repair</keyword>
<dbReference type="Pfam" id="PF01149">
    <property type="entry name" value="Fapy_DNA_glyco"/>
    <property type="match status" value="1"/>
</dbReference>
<keyword evidence="8" id="KW-0862">Zinc</keyword>
<keyword evidence="4" id="KW-0479">Metal-binding</keyword>
<dbReference type="InterPro" id="IPR010979">
    <property type="entry name" value="Ribosomal_uS13-like_H2TH"/>
</dbReference>
<dbReference type="RefSeq" id="WP_101518339.1">
    <property type="nucleotide sequence ID" value="NZ_PKUS01000018.1"/>
</dbReference>
<evidence type="ECO:0000313" key="19">
    <source>
        <dbReference type="Proteomes" id="UP000235005"/>
    </source>
</evidence>
<dbReference type="InterPro" id="IPR015887">
    <property type="entry name" value="DNA_glyclase_Znf_dom_DNA_BS"/>
</dbReference>
<dbReference type="SUPFAM" id="SSF81624">
    <property type="entry name" value="N-terminal domain of MutM-like DNA repair proteins"/>
    <property type="match status" value="1"/>
</dbReference>
<evidence type="ECO:0000256" key="10">
    <source>
        <dbReference type="ARBA" id="ARBA00023204"/>
    </source>
</evidence>
<evidence type="ECO:0000313" key="18">
    <source>
        <dbReference type="EMBL" id="PLW68178.1"/>
    </source>
</evidence>
<feature type="domain" description="FPG-type" evidence="16">
    <location>
        <begin position="238"/>
        <end position="272"/>
    </location>
</feature>
<accession>A0A2N5X123</accession>
<feature type="domain" description="Formamidopyrimidine-DNA glycosylase catalytic" evidence="17">
    <location>
        <begin position="2"/>
        <end position="83"/>
    </location>
</feature>
<evidence type="ECO:0000256" key="14">
    <source>
        <dbReference type="ARBA" id="ARBA00044632"/>
    </source>
</evidence>
<evidence type="ECO:0000256" key="5">
    <source>
        <dbReference type="ARBA" id="ARBA00022763"/>
    </source>
</evidence>
<reference evidence="18 19" key="1">
    <citation type="submission" date="2018-01" db="EMBL/GenBank/DDBJ databases">
        <title>The draft genome sequence of Halioglobus lutimaris HF004.</title>
        <authorList>
            <person name="Du Z.-J."/>
            <person name="Shi M.-J."/>
        </authorList>
    </citation>
    <scope>NUCLEOTIDE SEQUENCE [LARGE SCALE GENOMIC DNA]</scope>
    <source>
        <strain evidence="18 19">HF004</strain>
    </source>
</reference>
<dbReference type="SUPFAM" id="SSF57716">
    <property type="entry name" value="Glucocorticoid receptor-like (DNA-binding domain)"/>
    <property type="match status" value="1"/>
</dbReference>
<evidence type="ECO:0000256" key="8">
    <source>
        <dbReference type="ARBA" id="ARBA00022833"/>
    </source>
</evidence>
<keyword evidence="12" id="KW-0511">Multifunctional enzyme</keyword>
<keyword evidence="13" id="KW-0326">Glycosidase</keyword>
<dbReference type="Proteomes" id="UP000235005">
    <property type="component" value="Unassembled WGS sequence"/>
</dbReference>
<keyword evidence="19" id="KW-1185">Reference proteome</keyword>
<dbReference type="SMART" id="SM01232">
    <property type="entry name" value="H2TH"/>
    <property type="match status" value="1"/>
</dbReference>
<comment type="caution">
    <text evidence="18">The sequence shown here is derived from an EMBL/GenBank/DDBJ whole genome shotgun (WGS) entry which is preliminary data.</text>
</comment>